<reference evidence="5" key="1">
    <citation type="submission" date="2020-08" db="EMBL/GenBank/DDBJ databases">
        <title>Genome public.</title>
        <authorList>
            <person name="Liu C."/>
            <person name="Sun Q."/>
        </authorList>
    </citation>
    <scope>NUCLEOTIDE SEQUENCE</scope>
    <source>
        <strain evidence="5">NSJ-54</strain>
    </source>
</reference>
<feature type="domain" description="Transketolase-like pyrimidine-binding" evidence="4">
    <location>
        <begin position="14"/>
        <end position="179"/>
    </location>
</feature>
<dbReference type="Gene3D" id="3.40.50.970">
    <property type="match status" value="1"/>
</dbReference>
<dbReference type="Pfam" id="PF02780">
    <property type="entry name" value="Transketolase_C"/>
    <property type="match status" value="1"/>
</dbReference>
<dbReference type="CDD" id="cd07033">
    <property type="entry name" value="TPP_PYR_DXS_TK_like"/>
    <property type="match status" value="1"/>
</dbReference>
<dbReference type="InterPro" id="IPR009014">
    <property type="entry name" value="Transketo_C/PFOR_II"/>
</dbReference>
<dbReference type="InterPro" id="IPR051157">
    <property type="entry name" value="PDH/Transketolase"/>
</dbReference>
<dbReference type="SUPFAM" id="SSF52922">
    <property type="entry name" value="TK C-terminal domain-like"/>
    <property type="match status" value="1"/>
</dbReference>
<dbReference type="Pfam" id="PF02779">
    <property type="entry name" value="Transket_pyr"/>
    <property type="match status" value="1"/>
</dbReference>
<comment type="similarity">
    <text evidence="2">Belongs to the transketolase family.</text>
</comment>
<name>A0A926ECE6_9FIRM</name>
<keyword evidence="3" id="KW-0786">Thiamine pyrophosphate</keyword>
<evidence type="ECO:0000313" key="6">
    <source>
        <dbReference type="Proteomes" id="UP000660861"/>
    </source>
</evidence>
<dbReference type="PANTHER" id="PTHR43825">
    <property type="entry name" value="PYRUVATE DEHYDROGENASE E1 COMPONENT"/>
    <property type="match status" value="1"/>
</dbReference>
<sequence length="323" mass="34672">MAVQTTYNFDQMLSSAREAYAEELIRMADEGLDFVFTYTDNVTPSSSAGKLIEKYPERCFNFGIAEPNQVGASAGLALSGQVVYSQVFGPFLSLRTADQIHTDIAYNDVNVRLIGTHAGLTAGGGPTHNCIADLALYRAIPNLVIEVPADAGQCAKAVRASLQYEGPMIIRIDRGGSPQVYADGDYDYAFGKAIETLPGKDVTLVSAGSSVYWSLMAAKKLREAYGISAQVIDMHTIKPMDTEMLLRCAGETGHVVTVEEHSINGGLGGAVAEVLLEAGFSGKFKRVGLPDEFALLGAPDEVYRHYGMDPDGIAETVKNLLMK</sequence>
<gene>
    <name evidence="5" type="ORF">H8709_10440</name>
</gene>
<keyword evidence="6" id="KW-1185">Reference proteome</keyword>
<dbReference type="PANTHER" id="PTHR43825:SF1">
    <property type="entry name" value="TRANSKETOLASE-LIKE PYRIMIDINE-BINDING DOMAIN-CONTAINING PROTEIN"/>
    <property type="match status" value="1"/>
</dbReference>
<dbReference type="SUPFAM" id="SSF52518">
    <property type="entry name" value="Thiamin diphosphate-binding fold (THDP-binding)"/>
    <property type="match status" value="1"/>
</dbReference>
<dbReference type="Gene3D" id="3.40.50.920">
    <property type="match status" value="1"/>
</dbReference>
<dbReference type="RefSeq" id="WP_262398325.1">
    <property type="nucleotide sequence ID" value="NZ_JACRTC010000008.1"/>
</dbReference>
<evidence type="ECO:0000256" key="1">
    <source>
        <dbReference type="ARBA" id="ARBA00001964"/>
    </source>
</evidence>
<evidence type="ECO:0000256" key="3">
    <source>
        <dbReference type="ARBA" id="ARBA00023052"/>
    </source>
</evidence>
<accession>A0A926ECE6</accession>
<dbReference type="InterPro" id="IPR033248">
    <property type="entry name" value="Transketolase_C"/>
</dbReference>
<evidence type="ECO:0000256" key="2">
    <source>
        <dbReference type="ARBA" id="ARBA00007131"/>
    </source>
</evidence>
<organism evidence="5 6">
    <name type="scientific">Zongyangia hominis</name>
    <dbReference type="NCBI Taxonomy" id="2763677"/>
    <lineage>
        <taxon>Bacteria</taxon>
        <taxon>Bacillati</taxon>
        <taxon>Bacillota</taxon>
        <taxon>Clostridia</taxon>
        <taxon>Eubacteriales</taxon>
        <taxon>Oscillospiraceae</taxon>
        <taxon>Zongyangia</taxon>
    </lineage>
</organism>
<dbReference type="EMBL" id="JACRTC010000008">
    <property type="protein sequence ID" value="MBC8571243.1"/>
    <property type="molecule type" value="Genomic_DNA"/>
</dbReference>
<dbReference type="SMART" id="SM00861">
    <property type="entry name" value="Transket_pyr"/>
    <property type="match status" value="1"/>
</dbReference>
<evidence type="ECO:0000259" key="4">
    <source>
        <dbReference type="SMART" id="SM00861"/>
    </source>
</evidence>
<evidence type="ECO:0000313" key="5">
    <source>
        <dbReference type="EMBL" id="MBC8571243.1"/>
    </source>
</evidence>
<protein>
    <submittedName>
        <fullName evidence="5">Transketolase</fullName>
    </submittedName>
</protein>
<comment type="caution">
    <text evidence="5">The sequence shown here is derived from an EMBL/GenBank/DDBJ whole genome shotgun (WGS) entry which is preliminary data.</text>
</comment>
<dbReference type="Proteomes" id="UP000660861">
    <property type="component" value="Unassembled WGS sequence"/>
</dbReference>
<proteinExistence type="inferred from homology"/>
<dbReference type="InterPro" id="IPR029061">
    <property type="entry name" value="THDP-binding"/>
</dbReference>
<dbReference type="InterPro" id="IPR005475">
    <property type="entry name" value="Transketolase-like_Pyr-bd"/>
</dbReference>
<dbReference type="FunFam" id="3.40.50.970:FF:000129">
    <property type="entry name" value="Transketolase"/>
    <property type="match status" value="1"/>
</dbReference>
<comment type="cofactor">
    <cofactor evidence="1">
        <name>thiamine diphosphate</name>
        <dbReference type="ChEBI" id="CHEBI:58937"/>
    </cofactor>
</comment>
<dbReference type="AlphaFoldDB" id="A0A926ECE6"/>